<evidence type="ECO:0000313" key="3">
    <source>
        <dbReference type="EMBL" id="TCK22929.1"/>
    </source>
</evidence>
<gene>
    <name evidence="3" type="ORF">EV378_6940</name>
</gene>
<feature type="region of interest" description="Disordered" evidence="1">
    <location>
        <begin position="42"/>
        <end position="65"/>
    </location>
</feature>
<protein>
    <submittedName>
        <fullName evidence="3">Uncharacterized protein</fullName>
    </submittedName>
</protein>
<keyword evidence="2" id="KW-0812">Transmembrane</keyword>
<feature type="transmembrane region" description="Helical" evidence="2">
    <location>
        <begin position="15"/>
        <end position="38"/>
    </location>
</feature>
<proteinExistence type="predicted"/>
<name>A0A4R1HST8_PSEEN</name>
<dbReference type="Proteomes" id="UP000295560">
    <property type="component" value="Unassembled WGS sequence"/>
</dbReference>
<feature type="compositionally biased region" description="Basic and acidic residues" evidence="1">
    <location>
        <begin position="45"/>
        <end position="57"/>
    </location>
</feature>
<keyword evidence="4" id="KW-1185">Reference proteome</keyword>
<organism evidence="3 4">
    <name type="scientific">Pseudonocardia endophytica</name>
    <dbReference type="NCBI Taxonomy" id="401976"/>
    <lineage>
        <taxon>Bacteria</taxon>
        <taxon>Bacillati</taxon>
        <taxon>Actinomycetota</taxon>
        <taxon>Actinomycetes</taxon>
        <taxon>Pseudonocardiales</taxon>
        <taxon>Pseudonocardiaceae</taxon>
        <taxon>Pseudonocardia</taxon>
    </lineage>
</organism>
<evidence type="ECO:0000256" key="2">
    <source>
        <dbReference type="SAM" id="Phobius"/>
    </source>
</evidence>
<evidence type="ECO:0000256" key="1">
    <source>
        <dbReference type="SAM" id="MobiDB-lite"/>
    </source>
</evidence>
<keyword evidence="2" id="KW-1133">Transmembrane helix</keyword>
<keyword evidence="2" id="KW-0472">Membrane</keyword>
<dbReference type="RefSeq" id="WP_132432118.1">
    <property type="nucleotide sequence ID" value="NZ_SMFZ01000002.1"/>
</dbReference>
<dbReference type="EMBL" id="SMFZ01000002">
    <property type="protein sequence ID" value="TCK22929.1"/>
    <property type="molecule type" value="Genomic_DNA"/>
</dbReference>
<sequence length="65" mass="6967">MSGLTSSLFATGNGWFTGSVVVAVLLLGWWLGVVLMAVRSRRGTPGHDDVAHEERPARRPSLSGF</sequence>
<evidence type="ECO:0000313" key="4">
    <source>
        <dbReference type="Proteomes" id="UP000295560"/>
    </source>
</evidence>
<reference evidence="3 4" key="1">
    <citation type="submission" date="2019-03" db="EMBL/GenBank/DDBJ databases">
        <title>Sequencing the genomes of 1000 actinobacteria strains.</title>
        <authorList>
            <person name="Klenk H.-P."/>
        </authorList>
    </citation>
    <scope>NUCLEOTIDE SEQUENCE [LARGE SCALE GENOMIC DNA]</scope>
    <source>
        <strain evidence="3 4">DSM 44969</strain>
    </source>
</reference>
<accession>A0A4R1HST8</accession>
<dbReference type="AlphaFoldDB" id="A0A4R1HST8"/>
<comment type="caution">
    <text evidence="3">The sequence shown here is derived from an EMBL/GenBank/DDBJ whole genome shotgun (WGS) entry which is preliminary data.</text>
</comment>